<dbReference type="GO" id="GO:0009338">
    <property type="term" value="C:exodeoxyribonuclease V complex"/>
    <property type="evidence" value="ECO:0007669"/>
    <property type="project" value="TreeGrafter"/>
</dbReference>
<keyword evidence="20" id="KW-1185">Reference proteome</keyword>
<dbReference type="PANTHER" id="PTHR11070">
    <property type="entry name" value="UVRD / RECB / PCRA DNA HELICASE FAMILY MEMBER"/>
    <property type="match status" value="1"/>
</dbReference>
<dbReference type="InterPro" id="IPR011604">
    <property type="entry name" value="PDDEXK-like_dom_sf"/>
</dbReference>
<keyword evidence="5 15" id="KW-0378">Hydrolase</keyword>
<evidence type="ECO:0000256" key="4">
    <source>
        <dbReference type="ARBA" id="ARBA00022763"/>
    </source>
</evidence>
<keyword evidence="4 15" id="KW-0227">DNA damage</keyword>
<comment type="domain">
    <text evidence="15">The C-terminal domain has nuclease activity and interacts with RecD. It interacts with RecA, facilitating its loading onto ssDNA.</text>
</comment>
<dbReference type="PANTHER" id="PTHR11070:SF23">
    <property type="entry name" value="RECBCD ENZYME SUBUNIT RECB"/>
    <property type="match status" value="1"/>
</dbReference>
<comment type="subunit">
    <text evidence="15">Heterotrimer of RecB, RecC and RecD. All subunits contribute to DNA-binding. Interacts with RecA.</text>
</comment>
<feature type="domain" description="UvrD-like helicase C-terminal" evidence="18">
    <location>
        <begin position="481"/>
        <end position="739"/>
    </location>
</feature>
<dbReference type="SUPFAM" id="SSF52540">
    <property type="entry name" value="P-loop containing nucleoside triphosphate hydrolases"/>
    <property type="match status" value="1"/>
</dbReference>
<evidence type="ECO:0000313" key="20">
    <source>
        <dbReference type="Proteomes" id="UP000198651"/>
    </source>
</evidence>
<feature type="binding site" evidence="15">
    <location>
        <position position="1079"/>
    </location>
    <ligand>
        <name>Mg(2+)</name>
        <dbReference type="ChEBI" id="CHEBI:18420"/>
    </ligand>
</feature>
<dbReference type="HAMAP" id="MF_01485">
    <property type="entry name" value="RecB"/>
    <property type="match status" value="1"/>
</dbReference>
<evidence type="ECO:0000259" key="18">
    <source>
        <dbReference type="PROSITE" id="PS51217"/>
    </source>
</evidence>
<dbReference type="Gene3D" id="1.10.486.10">
    <property type="entry name" value="PCRA, domain 4"/>
    <property type="match status" value="1"/>
</dbReference>
<dbReference type="SUPFAM" id="SSF52980">
    <property type="entry name" value="Restriction endonuclease-like"/>
    <property type="match status" value="1"/>
</dbReference>
<evidence type="ECO:0000313" key="19">
    <source>
        <dbReference type="EMBL" id="CUT18096.1"/>
    </source>
</evidence>
<feature type="active site" description="For nuclease activity" evidence="15">
    <location>
        <position position="1079"/>
    </location>
</feature>
<evidence type="ECO:0000259" key="17">
    <source>
        <dbReference type="PROSITE" id="PS51198"/>
    </source>
</evidence>
<dbReference type="EMBL" id="LN906597">
    <property type="protein sequence ID" value="CUT18096.1"/>
    <property type="molecule type" value="Genomic_DNA"/>
</dbReference>
<comment type="function">
    <text evidence="15">A helicase/nuclease that prepares dsDNA breaks (DSB) for recombinational DNA repair. Binds to DSBs and unwinds DNA via a highly rapid and processive ATP-dependent bidirectional helicase activity. Unwinds dsDNA until it encounters a Chi (crossover hotspot instigator) sequence from the 3' direction. Cuts ssDNA a few nucleotides 3' to the Chi site. The properties and activities of the enzyme are changed at Chi. The Chi-altered holoenzyme produces a long 3'-ssDNA overhang and facilitates RecA-binding to the ssDNA for homologous DNA recombination and repair. Holoenzyme degrades any linearized DNA that is unable to undergo homologous recombination. In the holoenzyme this subunit contributes ATPase, 3'-5' helicase, exonuclease activity and loads RecA onto ssDNA.</text>
</comment>
<feature type="binding site" evidence="16">
    <location>
        <begin position="18"/>
        <end position="25"/>
    </location>
    <ligand>
        <name>ATP</name>
        <dbReference type="ChEBI" id="CHEBI:30616"/>
    </ligand>
</feature>
<dbReference type="InterPro" id="IPR000212">
    <property type="entry name" value="DNA_helicase_UvrD/REP"/>
</dbReference>
<dbReference type="PROSITE" id="PS51217">
    <property type="entry name" value="UVRD_HELICASE_CTER"/>
    <property type="match status" value="1"/>
</dbReference>
<dbReference type="GO" id="GO:0000724">
    <property type="term" value="P:double-strand break repair via homologous recombination"/>
    <property type="evidence" value="ECO:0007669"/>
    <property type="project" value="UniProtKB-UniRule"/>
</dbReference>
<dbReference type="GO" id="GO:0000287">
    <property type="term" value="F:magnesium ion binding"/>
    <property type="evidence" value="ECO:0007669"/>
    <property type="project" value="UniProtKB-UniRule"/>
</dbReference>
<keyword evidence="6 15" id="KW-0347">Helicase</keyword>
<dbReference type="GO" id="GO:0005524">
    <property type="term" value="F:ATP binding"/>
    <property type="evidence" value="ECO:0007669"/>
    <property type="project" value="UniProtKB-UniRule"/>
</dbReference>
<evidence type="ECO:0000256" key="12">
    <source>
        <dbReference type="ARBA" id="ARBA00023235"/>
    </source>
</evidence>
<keyword evidence="8 15" id="KW-0067">ATP-binding</keyword>
<comment type="catalytic activity">
    <reaction evidence="13 15">
        <text>Couples ATP hydrolysis with the unwinding of duplex DNA by translocating in the 3'-5' direction.</text>
        <dbReference type="EC" id="5.6.2.4"/>
    </reaction>
</comment>
<dbReference type="PROSITE" id="PS51198">
    <property type="entry name" value="UVRD_HELICASE_ATP_BIND"/>
    <property type="match status" value="1"/>
</dbReference>
<keyword evidence="7 15" id="KW-0269">Exonuclease</keyword>
<comment type="cofactor">
    <cofactor evidence="15">
        <name>Mg(2+)</name>
        <dbReference type="ChEBI" id="CHEBI:18420"/>
    </cofactor>
    <text evidence="15">Binds 1 Mg(2+) ion per subunit.</text>
</comment>
<evidence type="ECO:0000256" key="2">
    <source>
        <dbReference type="ARBA" id="ARBA00022723"/>
    </source>
</evidence>
<feature type="region of interest" description="Nuclease activity, interacts with RecD and RecA" evidence="15">
    <location>
        <begin position="903"/>
        <end position="1176"/>
    </location>
</feature>
<name>A0A0S4M4E6_9BURK</name>
<dbReference type="GO" id="GO:0003677">
    <property type="term" value="F:DNA binding"/>
    <property type="evidence" value="ECO:0007669"/>
    <property type="project" value="UniProtKB-UniRule"/>
</dbReference>
<dbReference type="GO" id="GO:0008854">
    <property type="term" value="F:exodeoxyribonuclease V activity"/>
    <property type="evidence" value="ECO:0007669"/>
    <property type="project" value="UniProtKB-EC"/>
</dbReference>
<evidence type="ECO:0000256" key="15">
    <source>
        <dbReference type="HAMAP-Rule" id="MF_01485"/>
    </source>
</evidence>
<keyword evidence="10 15" id="KW-0238">DNA-binding</keyword>
<dbReference type="Gene3D" id="3.40.50.300">
    <property type="entry name" value="P-loop containing nucleotide triphosphate hydrolases"/>
    <property type="match status" value="2"/>
</dbReference>
<dbReference type="InterPro" id="IPR004586">
    <property type="entry name" value="RecB"/>
</dbReference>
<evidence type="ECO:0000256" key="5">
    <source>
        <dbReference type="ARBA" id="ARBA00022801"/>
    </source>
</evidence>
<feature type="binding site" evidence="15">
    <location>
        <position position="954"/>
    </location>
    <ligand>
        <name>Mg(2+)</name>
        <dbReference type="ChEBI" id="CHEBI:18420"/>
    </ligand>
</feature>
<evidence type="ECO:0000256" key="10">
    <source>
        <dbReference type="ARBA" id="ARBA00023125"/>
    </source>
</evidence>
<comment type="miscellaneous">
    <text evidence="15">In the RecBCD complex, RecB has a slow 3'-5' helicase, an exonuclease activity and loads RecA onto ssDNA, RecD has a fast 5'-3' helicase activity, while RecC stimulates the ATPase and processivity of the RecB helicase and contributes to recognition of the Chi site.</text>
</comment>
<feature type="binding site" evidence="15">
    <location>
        <position position="1066"/>
    </location>
    <ligand>
        <name>Mg(2+)</name>
        <dbReference type="ChEBI" id="CHEBI:18420"/>
    </ligand>
</feature>
<evidence type="ECO:0000256" key="6">
    <source>
        <dbReference type="ARBA" id="ARBA00022806"/>
    </source>
</evidence>
<evidence type="ECO:0000256" key="16">
    <source>
        <dbReference type="PROSITE-ProRule" id="PRU00560"/>
    </source>
</evidence>
<accession>A0A0S4M4E6</accession>
<dbReference type="InterPro" id="IPR027417">
    <property type="entry name" value="P-loop_NTPase"/>
</dbReference>
<dbReference type="Gene3D" id="1.10.3170.10">
    <property type="entry name" value="Recbcd, chain B, domain 2"/>
    <property type="match status" value="1"/>
</dbReference>
<evidence type="ECO:0000256" key="3">
    <source>
        <dbReference type="ARBA" id="ARBA00022741"/>
    </source>
</evidence>
<evidence type="ECO:0000256" key="11">
    <source>
        <dbReference type="ARBA" id="ARBA00023204"/>
    </source>
</evidence>
<dbReference type="Pfam" id="PF13361">
    <property type="entry name" value="UvrD_C"/>
    <property type="match status" value="2"/>
</dbReference>
<keyword evidence="1 15" id="KW-0540">Nuclease</keyword>
<dbReference type="InterPro" id="IPR011335">
    <property type="entry name" value="Restrct_endonuc-II-like"/>
</dbReference>
<sequence length="1176" mass="137841">MTHFIWSIPLNGRCLIEASAGTGKTWSIVSLYLRLAIEEPCDVKSILVVTYTRSAVAELRQRIRQRLTFLLYSLSHHKEELLPEYEWLSKLLLKRSRSDLILSIKCALYDFDQSPIYTIHGFCQRILREMNFDSGWLLDQNVISDSSDVYEFAVIQTMRMFFNPTYWPTKHDDYSLCAFRKFLNEYPNPKKIINFMKPWVFREDVVWELPIIPKISLSDLLVDIKINRKNVLSILNIDTITDLQSKICRGSFSARYYTDTKISNLLDVLRNSMLSNDIFEWKDDFDLLTYPTLEKHLKKSFRMVSHPLLDVISKLKCSYSFLHDWFRYDSARFWHLLTQKVQQFLDEEKKHRRVVFYDDLLRSFHNLLSSKDNVALYVAQQFPYILIDECQDTDFLQQNIFRKVFCLPNQFIAYVGDPKQAIYGFRGADIDAYLDIISDIDVKRYTLTDNYRSVPDLLSGISYLFFNKKDPFIFKGIEYYPVFSKKKSSLLQDNPDPPIQISFLPSLLTKTQALIWSANNVAQKILSLLLRAQRGELKWVNREISPGDVVVLVHSHYQADLVQNALRERRIPTTKAHQASVFVSEEAQWIILFLWALYDPQDATKYRALMMTPLIGLSVDELNYKSDLYKNFSQKFPLEVEKLHYYGLASVFYQFCDTYGVMLRLMKIDNGRRHIVNLFHLIDILQSDWLRCRDLLTLIHEIDKRRDDAHRGYVLDDYRLRLDYVDNAVLIVTQHASKGLEYPFVFCPFSWSVPSIASPYPIITRERGGYYCDWGSSKYNERVHTYEREILAEQVRLLYVSLTRACEGVYLVLGNYKSRYPREQLFNAMNWLLMSCDKDYSDWLSQSKLVYSDDCWQKWCDDCIGVSISSECDLATESYFYVPNSGVLPCNVDLSNRKLIDEVWHCSSFSKLWKGSSHHFLYGAAQLPAEKSLFSPWDSFKIVPGSRFLGSMVHRVLEVINYTDSLLWNDQLLHIQDEYKEYSNFHPYIVDIILRHLPNWLSTALFPLDISLSSINANNRFHELDFLYSWNPGCVYDAVSLLRDHDWPVPSISDDWPSGFLRGVIDVVFEHDGKFYIIDWKTNDLGVGVDDYSYDSLEKVMLNEGYGLQAMLYVWSINLWLHKKLPNYSYDVNFGGVFYIFLRGFGEKLGSGIWFKRPSNDLIMAWKEFVSSGKTR</sequence>
<protein>
    <recommendedName>
        <fullName evidence="15">RecBCD enzyme subunit RecB</fullName>
        <ecNumber evidence="15">3.1.11.5</ecNumber>
        <ecNumber evidence="15">5.6.2.4</ecNumber>
    </recommendedName>
    <alternativeName>
        <fullName evidence="15">DNA 3'-5' helicase subunit RecB</fullName>
    </alternativeName>
    <alternativeName>
        <fullName evidence="15">Exonuclease V subunit RecB</fullName>
        <shortName evidence="15">ExoV subunit RecB</shortName>
    </alternativeName>
    <alternativeName>
        <fullName evidence="15">Helicase/nuclease RecBCD subunit RecB</fullName>
    </alternativeName>
</protein>
<dbReference type="AlphaFoldDB" id="A0A0S4M4E6"/>
<dbReference type="InterPro" id="IPR014016">
    <property type="entry name" value="UvrD-like_ATP-bd"/>
</dbReference>
<dbReference type="Proteomes" id="UP000198651">
    <property type="component" value="Chromosome I"/>
</dbReference>
<dbReference type="GO" id="GO:0005829">
    <property type="term" value="C:cytosol"/>
    <property type="evidence" value="ECO:0007669"/>
    <property type="project" value="TreeGrafter"/>
</dbReference>
<comment type="domain">
    <text evidence="15">The N-terminal DNA-binding domain is a ssDNA-dependent ATPase and has ATP-dependent 3'-5' helicase function. This domain interacts with RecC.</text>
</comment>
<feature type="domain" description="UvrD-like helicase ATP-binding" evidence="17">
    <location>
        <begin position="1"/>
        <end position="454"/>
    </location>
</feature>
<evidence type="ECO:0000256" key="13">
    <source>
        <dbReference type="ARBA" id="ARBA00034617"/>
    </source>
</evidence>
<keyword evidence="3 15" id="KW-0547">Nucleotide-binding</keyword>
<dbReference type="InterPro" id="IPR014017">
    <property type="entry name" value="DNA_helicase_UvrD-like_C"/>
</dbReference>
<dbReference type="GO" id="GO:0043138">
    <property type="term" value="F:3'-5' DNA helicase activity"/>
    <property type="evidence" value="ECO:0007669"/>
    <property type="project" value="UniProtKB-UniRule"/>
</dbReference>
<dbReference type="EC" id="3.1.11.5" evidence="15"/>
<gene>
    <name evidence="15" type="primary">recB</name>
    <name evidence="19" type="ORF">Ark11_1291</name>
</gene>
<evidence type="ECO:0000256" key="7">
    <source>
        <dbReference type="ARBA" id="ARBA00022839"/>
    </source>
</evidence>
<dbReference type="PATRIC" id="fig|1561003.3.peg.1327"/>
<organism evidence="19 20">
    <name type="scientific">Candidatus Ichthyocystis hellenicum</name>
    <dbReference type="NCBI Taxonomy" id="1561003"/>
    <lineage>
        <taxon>Bacteria</taxon>
        <taxon>Pseudomonadati</taxon>
        <taxon>Pseudomonadota</taxon>
        <taxon>Betaproteobacteria</taxon>
        <taxon>Burkholderiales</taxon>
        <taxon>Candidatus Ichthyocystis</taxon>
    </lineage>
</organism>
<dbReference type="EC" id="5.6.2.4" evidence="15"/>
<reference evidence="20" key="1">
    <citation type="submission" date="2015-11" db="EMBL/GenBank/DDBJ databases">
        <authorList>
            <person name="Seth-Smith H.M.B."/>
        </authorList>
    </citation>
    <scope>NUCLEOTIDE SEQUENCE [LARGE SCALE GENOMIC DNA]</scope>
    <source>
        <strain evidence="20">2013Ark11</strain>
    </source>
</reference>
<keyword evidence="9 15" id="KW-0460">Magnesium</keyword>
<keyword evidence="11 15" id="KW-0234">DNA repair</keyword>
<comment type="catalytic activity">
    <reaction evidence="15">
        <text>Exonucleolytic cleavage (in the presence of ATP) in either 5'- to 3'- or 3'- to 5'-direction to yield 5'-phosphooligonucleotides.</text>
        <dbReference type="EC" id="3.1.11.5"/>
    </reaction>
</comment>
<keyword evidence="12 15" id="KW-0413">Isomerase</keyword>
<evidence type="ECO:0000256" key="9">
    <source>
        <dbReference type="ARBA" id="ARBA00022842"/>
    </source>
</evidence>
<dbReference type="CDD" id="cd22352">
    <property type="entry name" value="RecB_C-like"/>
    <property type="match status" value="1"/>
</dbReference>
<evidence type="ECO:0000256" key="14">
    <source>
        <dbReference type="ARBA" id="ARBA00048988"/>
    </source>
</evidence>
<comment type="similarity">
    <text evidence="15">Belongs to the helicase family. UvrD subfamily.</text>
</comment>
<proteinExistence type="inferred from homology"/>
<evidence type="ECO:0000256" key="8">
    <source>
        <dbReference type="ARBA" id="ARBA00022840"/>
    </source>
</evidence>
<dbReference type="Pfam" id="PF00580">
    <property type="entry name" value="UvrD-helicase"/>
    <property type="match status" value="1"/>
</dbReference>
<keyword evidence="2 15" id="KW-0479">Metal-binding</keyword>
<feature type="region of interest" description="DNA-binding and helicase activity, interacts with RecC" evidence="15">
    <location>
        <begin position="1"/>
        <end position="901"/>
    </location>
</feature>
<dbReference type="STRING" id="1561003.Ark11_1291"/>
<evidence type="ECO:0000256" key="1">
    <source>
        <dbReference type="ARBA" id="ARBA00022722"/>
    </source>
</evidence>
<dbReference type="Gene3D" id="3.90.320.10">
    <property type="match status" value="1"/>
</dbReference>
<dbReference type="RefSeq" id="WP_092490601.1">
    <property type="nucleotide sequence ID" value="NZ_LN906597.1"/>
</dbReference>
<dbReference type="OrthoDB" id="9810135at2"/>
<comment type="catalytic activity">
    <reaction evidence="14 15">
        <text>ATP + H2O = ADP + phosphate + H(+)</text>
        <dbReference type="Rhea" id="RHEA:13065"/>
        <dbReference type="ChEBI" id="CHEBI:15377"/>
        <dbReference type="ChEBI" id="CHEBI:15378"/>
        <dbReference type="ChEBI" id="CHEBI:30616"/>
        <dbReference type="ChEBI" id="CHEBI:43474"/>
        <dbReference type="ChEBI" id="CHEBI:456216"/>
        <dbReference type="EC" id="5.6.2.4"/>
    </reaction>
</comment>